<evidence type="ECO:0008006" key="4">
    <source>
        <dbReference type="Google" id="ProtNLM"/>
    </source>
</evidence>
<comment type="caution">
    <text evidence="2">The sequence shown here is derived from an EMBL/GenBank/DDBJ whole genome shotgun (WGS) entry which is preliminary data.</text>
</comment>
<gene>
    <name evidence="2" type="ORF">A3J50_03220</name>
</gene>
<accession>A0A1G1WRJ8</accession>
<dbReference type="Proteomes" id="UP000177821">
    <property type="component" value="Unassembled WGS sequence"/>
</dbReference>
<keyword evidence="1" id="KW-0812">Transmembrane</keyword>
<dbReference type="AlphaFoldDB" id="A0A1G1WRJ8"/>
<name>A0A1G1WRJ8_9BACT</name>
<evidence type="ECO:0000313" key="2">
    <source>
        <dbReference type="EMBL" id="OGY30294.1"/>
    </source>
</evidence>
<feature type="transmembrane region" description="Helical" evidence="1">
    <location>
        <begin position="6"/>
        <end position="23"/>
    </location>
</feature>
<keyword evidence="1" id="KW-0472">Membrane</keyword>
<protein>
    <recommendedName>
        <fullName evidence="4">LytR/CpsA/Psr regulator C-terminal domain-containing protein</fullName>
    </recommendedName>
</protein>
<evidence type="ECO:0000256" key="1">
    <source>
        <dbReference type="SAM" id="Phobius"/>
    </source>
</evidence>
<reference evidence="2 3" key="1">
    <citation type="journal article" date="2016" name="Nat. Commun.">
        <title>Thousands of microbial genomes shed light on interconnected biogeochemical processes in an aquifer system.</title>
        <authorList>
            <person name="Anantharaman K."/>
            <person name="Brown C.T."/>
            <person name="Hug L.A."/>
            <person name="Sharon I."/>
            <person name="Castelle C.J."/>
            <person name="Probst A.J."/>
            <person name="Thomas B.C."/>
            <person name="Singh A."/>
            <person name="Wilkins M.J."/>
            <person name="Karaoz U."/>
            <person name="Brodie E.L."/>
            <person name="Williams K.H."/>
            <person name="Hubbard S.S."/>
            <person name="Banfield J.F."/>
        </authorList>
    </citation>
    <scope>NUCLEOTIDE SEQUENCE [LARGE SCALE GENOMIC DNA]</scope>
</reference>
<organism evidence="2 3">
    <name type="scientific">Candidatus Woykebacteria bacterium RIFCSPHIGHO2_02_FULL_43_16b</name>
    <dbReference type="NCBI Taxonomy" id="1802601"/>
    <lineage>
        <taxon>Bacteria</taxon>
        <taxon>Candidatus Woykeibacteriota</taxon>
    </lineage>
</organism>
<proteinExistence type="predicted"/>
<dbReference type="EMBL" id="MHCX01000002">
    <property type="protein sequence ID" value="OGY30294.1"/>
    <property type="molecule type" value="Genomic_DNA"/>
</dbReference>
<sequence length="234" mass="25557">MKLIPVLVLLTLAGIGGTGYFYWEYQKAQKEIKTIKTDPSTAQKAAQEEVKKLTAEVGMLVELPQDEDPTVATVIDAEKLKEQPFFAKTQNDDKVLIYTKAKKAILYRPSTKKIIDIGPIRDVQDESGQAGDQAASPSPSPANVVVTLYNGTNNAGLTNKVETTLKSKYTNLDIRRDSSVKKEYENTLVVDLSGKFKDMVKNIITTLSAQSGPLPEGEVKPTTDVLVIVGKDAI</sequence>
<keyword evidence="1" id="KW-1133">Transmembrane helix</keyword>
<evidence type="ECO:0000313" key="3">
    <source>
        <dbReference type="Proteomes" id="UP000177821"/>
    </source>
</evidence>